<dbReference type="AlphaFoldDB" id="A0A6A6MEW2"/>
<proteinExistence type="predicted"/>
<keyword evidence="3" id="KW-1185">Reference proteome</keyword>
<feature type="region of interest" description="Disordered" evidence="1">
    <location>
        <begin position="203"/>
        <end position="226"/>
    </location>
</feature>
<evidence type="ECO:0000313" key="2">
    <source>
        <dbReference type="EMBL" id="KAF2312222.1"/>
    </source>
</evidence>
<accession>A0A6A6MEW2</accession>
<evidence type="ECO:0000313" key="3">
    <source>
        <dbReference type="Proteomes" id="UP000467840"/>
    </source>
</evidence>
<organism evidence="2 3">
    <name type="scientific">Hevea brasiliensis</name>
    <name type="common">Para rubber tree</name>
    <name type="synonym">Siphonia brasiliensis</name>
    <dbReference type="NCBI Taxonomy" id="3981"/>
    <lineage>
        <taxon>Eukaryota</taxon>
        <taxon>Viridiplantae</taxon>
        <taxon>Streptophyta</taxon>
        <taxon>Embryophyta</taxon>
        <taxon>Tracheophyta</taxon>
        <taxon>Spermatophyta</taxon>
        <taxon>Magnoliopsida</taxon>
        <taxon>eudicotyledons</taxon>
        <taxon>Gunneridae</taxon>
        <taxon>Pentapetalae</taxon>
        <taxon>rosids</taxon>
        <taxon>fabids</taxon>
        <taxon>Malpighiales</taxon>
        <taxon>Euphorbiaceae</taxon>
        <taxon>Crotonoideae</taxon>
        <taxon>Micrandreae</taxon>
        <taxon>Hevea</taxon>
    </lineage>
</organism>
<dbReference type="InterPro" id="IPR037119">
    <property type="entry name" value="Haem_oxidase_HugZ-like_sf"/>
</dbReference>
<dbReference type="PANTHER" id="PTHR13343">
    <property type="entry name" value="CREG1 PROTEIN"/>
    <property type="match status" value="1"/>
</dbReference>
<gene>
    <name evidence="2" type="ORF">GH714_028600</name>
</gene>
<dbReference type="PANTHER" id="PTHR13343:SF28">
    <property type="entry name" value="PENTATRICOPEPTIDE REPEAT (PPR) SUPERFAMILY PROTEIN"/>
    <property type="match status" value="1"/>
</dbReference>
<name>A0A6A6MEW2_HEVBR</name>
<sequence>MCLCGKQLHPNNYRHTWNLEEVNALHISSRPLIRSGSFTVPWSKSRRLNGGAFLRSSLLKNRIRASSEHLGSASGPSKPKDGRQRYHPFEEIAESASENNGDAMLTPQETARTIVEVNSKAILMLTGLINGDIHENIVWPDLPYVTDEQGNIYFQVKNDEDILQTLTSENNFVQTIIGFDAMEMISEMELVGSSEIDFGIEEIEEEDGDVEDDEDEDEDDGDEDYDGDLVAVIEDEDEEDDSDEALGDWAKLETMRSSHPMYFAKKIAQVALDDPIDWMEQPPAGLAIQGLIRPAFIEEHPDIQRHVSGNQSRHADINEVGKNLDDRPDLGGINGHKHEPGSSEDNSNWAEESEKDHIPRNGTSFYKMEMIKIQLISAHGHHTVVEVEDFREAQPDAIAHSAGKILSRLKAGGEKISQALKSLCWKCKGIQVEEAALIGVDSLGFDLRVCWNTNSNVAATSEYSAERQLNDLLFPRISHRVPKKKQTHRKEL</sequence>
<reference evidence="2 3" key="1">
    <citation type="journal article" date="2020" name="Mol. Plant">
        <title>The Chromosome-Based Rubber Tree Genome Provides New Insights into Spurge Genome Evolution and Rubber Biosynthesis.</title>
        <authorList>
            <person name="Liu J."/>
            <person name="Shi C."/>
            <person name="Shi C.C."/>
            <person name="Li W."/>
            <person name="Zhang Q.J."/>
            <person name="Zhang Y."/>
            <person name="Li K."/>
            <person name="Lu H.F."/>
            <person name="Shi C."/>
            <person name="Zhu S.T."/>
            <person name="Xiao Z.Y."/>
            <person name="Nan H."/>
            <person name="Yue Y."/>
            <person name="Zhu X.G."/>
            <person name="Wu Y."/>
            <person name="Hong X.N."/>
            <person name="Fan G.Y."/>
            <person name="Tong Y."/>
            <person name="Zhang D."/>
            <person name="Mao C.L."/>
            <person name="Liu Y.L."/>
            <person name="Hao S.J."/>
            <person name="Liu W.Q."/>
            <person name="Lv M.Q."/>
            <person name="Zhang H.B."/>
            <person name="Liu Y."/>
            <person name="Hu-Tang G.R."/>
            <person name="Wang J.P."/>
            <person name="Wang J.H."/>
            <person name="Sun Y.H."/>
            <person name="Ni S.B."/>
            <person name="Chen W.B."/>
            <person name="Zhang X.C."/>
            <person name="Jiao Y.N."/>
            <person name="Eichler E.E."/>
            <person name="Li G.H."/>
            <person name="Liu X."/>
            <person name="Gao L.Z."/>
        </authorList>
    </citation>
    <scope>NUCLEOTIDE SEQUENCE [LARGE SCALE GENOMIC DNA]</scope>
    <source>
        <strain evidence="3">cv. GT1</strain>
        <tissue evidence="2">Leaf</tissue>
    </source>
</reference>
<dbReference type="EMBL" id="JAAGAX010000006">
    <property type="protein sequence ID" value="KAF2312222.1"/>
    <property type="molecule type" value="Genomic_DNA"/>
</dbReference>
<evidence type="ECO:0008006" key="4">
    <source>
        <dbReference type="Google" id="ProtNLM"/>
    </source>
</evidence>
<dbReference type="Proteomes" id="UP000467840">
    <property type="component" value="Chromosome 14"/>
</dbReference>
<comment type="caution">
    <text evidence="2">The sequence shown here is derived from an EMBL/GenBank/DDBJ whole genome shotgun (WGS) entry which is preliminary data.</text>
</comment>
<dbReference type="Gene3D" id="3.20.180.10">
    <property type="entry name" value="PNP-oxidase-like"/>
    <property type="match status" value="1"/>
</dbReference>
<protein>
    <recommendedName>
        <fullName evidence="4">FMN-binding split barrel</fullName>
    </recommendedName>
</protein>
<evidence type="ECO:0000256" key="1">
    <source>
        <dbReference type="SAM" id="MobiDB-lite"/>
    </source>
</evidence>
<dbReference type="SUPFAM" id="SSF50475">
    <property type="entry name" value="FMN-binding split barrel"/>
    <property type="match status" value="1"/>
</dbReference>
<feature type="region of interest" description="Disordered" evidence="1">
    <location>
        <begin position="321"/>
        <end position="361"/>
    </location>
</feature>